<evidence type="ECO:0000259" key="6">
    <source>
        <dbReference type="Pfam" id="PF05699"/>
    </source>
</evidence>
<proteinExistence type="predicted"/>
<evidence type="ECO:0000256" key="1">
    <source>
        <dbReference type="ARBA" id="ARBA00004123"/>
    </source>
</evidence>
<accession>A0AAQ3KGT7</accession>
<dbReference type="GO" id="GO:0046983">
    <property type="term" value="F:protein dimerization activity"/>
    <property type="evidence" value="ECO:0007669"/>
    <property type="project" value="InterPro"/>
</dbReference>
<sequence length="396" mass="45376">MVLTGHFVDANWRLQKRVLNFVHIPPPHRGVEIADTIYKCLEEWGIEIKVYMLSVDNASNNDSAIQILKDTFSRSTKLICGGKLFHVRCCAHILNLMVQDGLSEVKHIIEDIHDSVMLIKVRLGFEFSQRLCINSNYLIGDSSWNAKHVGTQHTRCWLLQLSSRKHFRDLEIESLTMILVQLKKIGRKLGRLLQFWKYLLSQMYSEQAARENITKVRETLFELYGEYEVHYYSEQEGNETSTLCSDIGNSIGHTFKTTGWDEYTRYVKSVETGPTKKSDLDRYLEEGCYIHEGDPLSFDTLSWWKGESGKYRILSSMARDILAIPITTVASEATFSADTRVIDPYRSSLSPKIVQVLLCGGDWCRHLHGVKKKTKVEKKSIEIILLLCDGLGFGLL</sequence>
<evidence type="ECO:0000256" key="5">
    <source>
        <dbReference type="ARBA" id="ARBA00023242"/>
    </source>
</evidence>
<feature type="domain" description="HAT C-terminal dimerisation" evidence="6">
    <location>
        <begin position="279"/>
        <end position="363"/>
    </location>
</feature>
<dbReference type="Pfam" id="PF05699">
    <property type="entry name" value="Dimer_Tnp_hAT"/>
    <property type="match status" value="1"/>
</dbReference>
<keyword evidence="3" id="KW-0863">Zinc-finger</keyword>
<keyword evidence="8" id="KW-1185">Reference proteome</keyword>
<dbReference type="AlphaFoldDB" id="A0AAQ3KGT7"/>
<keyword evidence="2" id="KW-0479">Metal-binding</keyword>
<dbReference type="PANTHER" id="PTHR46481">
    <property type="entry name" value="ZINC FINGER BED DOMAIN-CONTAINING PROTEIN 4"/>
    <property type="match status" value="1"/>
</dbReference>
<evidence type="ECO:0000256" key="3">
    <source>
        <dbReference type="ARBA" id="ARBA00022771"/>
    </source>
</evidence>
<dbReference type="SUPFAM" id="SSF53098">
    <property type="entry name" value="Ribonuclease H-like"/>
    <property type="match status" value="1"/>
</dbReference>
<evidence type="ECO:0000256" key="2">
    <source>
        <dbReference type="ARBA" id="ARBA00022723"/>
    </source>
</evidence>
<dbReference type="GO" id="GO:0005634">
    <property type="term" value="C:nucleus"/>
    <property type="evidence" value="ECO:0007669"/>
    <property type="project" value="UniProtKB-SubCell"/>
</dbReference>
<dbReference type="InterPro" id="IPR052035">
    <property type="entry name" value="ZnF_BED_domain_contain"/>
</dbReference>
<dbReference type="InterPro" id="IPR012337">
    <property type="entry name" value="RNaseH-like_sf"/>
</dbReference>
<dbReference type="InterPro" id="IPR008906">
    <property type="entry name" value="HATC_C_dom"/>
</dbReference>
<gene>
    <name evidence="7" type="ORF">Cni_G17357</name>
</gene>
<dbReference type="Proteomes" id="UP001327560">
    <property type="component" value="Chromosome 5"/>
</dbReference>
<keyword evidence="5" id="KW-0539">Nucleus</keyword>
<protein>
    <submittedName>
        <fullName evidence="7">Zinc finger BED domain-containing protein RICESLEEPER 2-like</fullName>
    </submittedName>
</protein>
<evidence type="ECO:0000256" key="4">
    <source>
        <dbReference type="ARBA" id="ARBA00022833"/>
    </source>
</evidence>
<comment type="subcellular location">
    <subcellularLocation>
        <location evidence="1">Nucleus</location>
    </subcellularLocation>
</comment>
<dbReference type="GO" id="GO:0008270">
    <property type="term" value="F:zinc ion binding"/>
    <property type="evidence" value="ECO:0007669"/>
    <property type="project" value="UniProtKB-KW"/>
</dbReference>
<reference evidence="7 8" key="1">
    <citation type="submission" date="2023-10" db="EMBL/GenBank/DDBJ databases">
        <title>Chromosome-scale genome assembly provides insights into flower coloration mechanisms of Canna indica.</title>
        <authorList>
            <person name="Li C."/>
        </authorList>
    </citation>
    <scope>NUCLEOTIDE SEQUENCE [LARGE SCALE GENOMIC DNA]</scope>
    <source>
        <tissue evidence="7">Flower</tissue>
    </source>
</reference>
<dbReference type="PANTHER" id="PTHR46481:SF10">
    <property type="entry name" value="ZINC FINGER BED DOMAIN-CONTAINING PROTEIN 39"/>
    <property type="match status" value="1"/>
</dbReference>
<keyword evidence="4" id="KW-0862">Zinc</keyword>
<organism evidence="7 8">
    <name type="scientific">Canna indica</name>
    <name type="common">Indian-shot</name>
    <dbReference type="NCBI Taxonomy" id="4628"/>
    <lineage>
        <taxon>Eukaryota</taxon>
        <taxon>Viridiplantae</taxon>
        <taxon>Streptophyta</taxon>
        <taxon>Embryophyta</taxon>
        <taxon>Tracheophyta</taxon>
        <taxon>Spermatophyta</taxon>
        <taxon>Magnoliopsida</taxon>
        <taxon>Liliopsida</taxon>
        <taxon>Zingiberales</taxon>
        <taxon>Cannaceae</taxon>
        <taxon>Canna</taxon>
    </lineage>
</organism>
<name>A0AAQ3KGT7_9LILI</name>
<dbReference type="EMBL" id="CP136894">
    <property type="protein sequence ID" value="WOL08604.1"/>
    <property type="molecule type" value="Genomic_DNA"/>
</dbReference>
<evidence type="ECO:0000313" key="7">
    <source>
        <dbReference type="EMBL" id="WOL08604.1"/>
    </source>
</evidence>
<evidence type="ECO:0000313" key="8">
    <source>
        <dbReference type="Proteomes" id="UP001327560"/>
    </source>
</evidence>